<dbReference type="HOGENOM" id="CLU_2567085_0_0_11"/>
<keyword evidence="1" id="KW-0732">Signal</keyword>
<accession>C7MEK5</accession>
<protein>
    <submittedName>
        <fullName evidence="2">Uncharacterized protein</fullName>
    </submittedName>
</protein>
<proteinExistence type="predicted"/>
<name>C7MEK5_BRAFD</name>
<dbReference type="AlphaFoldDB" id="C7MEK5"/>
<keyword evidence="3" id="KW-1185">Reference proteome</keyword>
<sequence length="81" mass="8522">MTIKRLMASLTTMFVTFFGVAISAVAIPAYAQAAVCGFEGLNTGGLGAGSGGYYAEANYTNCNKSTNQKVQVNWLFAVRGE</sequence>
<gene>
    <name evidence="2" type="ordered locus">Bfae_22110</name>
</gene>
<feature type="chain" id="PRO_5002980151" evidence="1">
    <location>
        <begin position="34"/>
        <end position="81"/>
    </location>
</feature>
<evidence type="ECO:0000313" key="2">
    <source>
        <dbReference type="EMBL" id="ACU86012.1"/>
    </source>
</evidence>
<evidence type="ECO:0000313" key="3">
    <source>
        <dbReference type="Proteomes" id="UP000001919"/>
    </source>
</evidence>
<evidence type="ECO:0000256" key="1">
    <source>
        <dbReference type="SAM" id="SignalP"/>
    </source>
</evidence>
<dbReference type="Proteomes" id="UP000001919">
    <property type="component" value="Chromosome"/>
</dbReference>
<dbReference type="KEGG" id="bfa:Bfae_22110"/>
<feature type="signal peptide" evidence="1">
    <location>
        <begin position="1"/>
        <end position="33"/>
    </location>
</feature>
<organism evidence="2 3">
    <name type="scientific">Brachybacterium faecium (strain ATCC 43885 / DSM 4810 / JCM 11609 / LMG 19847 / NBRC 14762 / NCIMB 9860 / 6-10)</name>
    <dbReference type="NCBI Taxonomy" id="446465"/>
    <lineage>
        <taxon>Bacteria</taxon>
        <taxon>Bacillati</taxon>
        <taxon>Actinomycetota</taxon>
        <taxon>Actinomycetes</taxon>
        <taxon>Micrococcales</taxon>
        <taxon>Dermabacteraceae</taxon>
        <taxon>Brachybacterium</taxon>
    </lineage>
</organism>
<reference evidence="2 3" key="1">
    <citation type="journal article" date="2009" name="Stand. Genomic Sci.">
        <title>Complete genome sequence of Brachybacterium faecium type strain (Schefferle 6-10).</title>
        <authorList>
            <person name="Lapidus A."/>
            <person name="Pukall R."/>
            <person name="Labuttii K."/>
            <person name="Copeland A."/>
            <person name="Del Rio T.G."/>
            <person name="Nolan M."/>
            <person name="Chen F."/>
            <person name="Lucas S."/>
            <person name="Tice H."/>
            <person name="Cheng J.F."/>
            <person name="Bruce D."/>
            <person name="Goodwin L."/>
            <person name="Pitluck S."/>
            <person name="Rohde M."/>
            <person name="Goker M."/>
            <person name="Pati A."/>
            <person name="Ivanova N."/>
            <person name="Mavrommatis K."/>
            <person name="Chen A."/>
            <person name="Palaniappan K."/>
            <person name="D'haeseleer P."/>
            <person name="Chain P."/>
            <person name="Bristow J."/>
            <person name="Eisen J.A."/>
            <person name="Markowitz V."/>
            <person name="Hugenholtz P."/>
            <person name="Kyrpides N.C."/>
            <person name="Klenk H.P."/>
        </authorList>
    </citation>
    <scope>NUCLEOTIDE SEQUENCE [LARGE SCALE GENOMIC DNA]</scope>
    <source>
        <strain evidence="3">ATCC 43885 / DSM 4810 / JCM 11609 / LMG 19847 / NBRC 14762 / NCIMB 9860 / 6-10</strain>
    </source>
</reference>
<dbReference type="EMBL" id="CP001643">
    <property type="protein sequence ID" value="ACU86012.1"/>
    <property type="molecule type" value="Genomic_DNA"/>
</dbReference>